<accession>A0A1L7TRJ3</accession>
<evidence type="ECO:0000313" key="2">
    <source>
        <dbReference type="EMBL" id="CVK97917.1"/>
    </source>
</evidence>
<evidence type="ECO:0000256" key="1">
    <source>
        <dbReference type="SAM" id="MobiDB-lite"/>
    </source>
</evidence>
<dbReference type="GeneID" id="65091345"/>
<keyword evidence="3" id="KW-1185">Reference proteome</keyword>
<dbReference type="AlphaFoldDB" id="A0A1L7TRJ3"/>
<dbReference type="Proteomes" id="UP000184255">
    <property type="component" value="Unassembled WGS sequence"/>
</dbReference>
<feature type="compositionally biased region" description="Polar residues" evidence="1">
    <location>
        <begin position="106"/>
        <end position="128"/>
    </location>
</feature>
<feature type="region of interest" description="Disordered" evidence="1">
    <location>
        <begin position="35"/>
        <end position="63"/>
    </location>
</feature>
<name>A0A1L7TRJ3_FUSMA</name>
<comment type="caution">
    <text evidence="2">The sequence shown here is derived from an EMBL/GenBank/DDBJ whole genome shotgun (WGS) entry which is preliminary data.</text>
</comment>
<sequence>MDPQHIMCQCPNCNVEAKHWAPCTCPCPSSPDVSSSTHASPNSVSEYDQEPTTPSPATFEPHQSASALDQVVSFCYGGCSTQYNGFHPQMDYASPNPLIYAEHQDTQPGNHTPPTTPGQSSKSAASSQTEDHFATGDTNGIRSATEELEDLRPADRFLVKCRLKNMKWRRIHKQYNRIWEARSEGDLRARMSTIKDRNPAVRALLE</sequence>
<proteinExistence type="predicted"/>
<feature type="region of interest" description="Disordered" evidence="1">
    <location>
        <begin position="101"/>
        <end position="146"/>
    </location>
</feature>
<feature type="compositionally biased region" description="Polar residues" evidence="1">
    <location>
        <begin position="42"/>
        <end position="63"/>
    </location>
</feature>
<evidence type="ECO:0000313" key="3">
    <source>
        <dbReference type="Proteomes" id="UP000184255"/>
    </source>
</evidence>
<dbReference type="EMBL" id="FCQH01000009">
    <property type="protein sequence ID" value="CVK97917.1"/>
    <property type="molecule type" value="Genomic_DNA"/>
</dbReference>
<protein>
    <submittedName>
        <fullName evidence="2">Uncharacterized protein</fullName>
    </submittedName>
</protein>
<dbReference type="VEuPathDB" id="FungiDB:FMAN_12095"/>
<reference evidence="3" key="1">
    <citation type="journal article" date="2016" name="Genome Biol. Evol.">
        <title>Comparative 'omics' of the Fusarium fujikuroi species complex highlights differences in genetic potential and metabolite synthesis.</title>
        <authorList>
            <person name="Niehaus E.-M."/>
            <person name="Muensterkoetter M."/>
            <person name="Proctor R.H."/>
            <person name="Brown D.W."/>
            <person name="Sharon A."/>
            <person name="Idan Y."/>
            <person name="Oren-Young L."/>
            <person name="Sieber C.M."/>
            <person name="Novak O."/>
            <person name="Pencik A."/>
            <person name="Tarkowska D."/>
            <person name="Hromadova K."/>
            <person name="Freeman S."/>
            <person name="Maymon M."/>
            <person name="Elazar M."/>
            <person name="Youssef S.A."/>
            <person name="El-Shabrawy E.S.M."/>
            <person name="Shalaby A.B.A."/>
            <person name="Houterman P."/>
            <person name="Brock N.L."/>
            <person name="Burkhardt I."/>
            <person name="Tsavkelova E.A."/>
            <person name="Dickschat J.S."/>
            <person name="Galuszka P."/>
            <person name="Gueldener U."/>
            <person name="Tudzynski B."/>
        </authorList>
    </citation>
    <scope>NUCLEOTIDE SEQUENCE [LARGE SCALE GENOMIC DNA]</scope>
    <source>
        <strain evidence="3">MRC7560</strain>
    </source>
</reference>
<dbReference type="RefSeq" id="XP_041684841.1">
    <property type="nucleotide sequence ID" value="XM_041834592.1"/>
</dbReference>
<organism evidence="2 3">
    <name type="scientific">Fusarium mangiferae</name>
    <name type="common">Mango malformation disease fungus</name>
    <dbReference type="NCBI Taxonomy" id="192010"/>
    <lineage>
        <taxon>Eukaryota</taxon>
        <taxon>Fungi</taxon>
        <taxon>Dikarya</taxon>
        <taxon>Ascomycota</taxon>
        <taxon>Pezizomycotina</taxon>
        <taxon>Sordariomycetes</taxon>
        <taxon>Hypocreomycetidae</taxon>
        <taxon>Hypocreales</taxon>
        <taxon>Nectriaceae</taxon>
        <taxon>Fusarium</taxon>
        <taxon>Fusarium fujikuroi species complex</taxon>
    </lineage>
</organism>
<gene>
    <name evidence="2" type="ORF">FMAN_12095</name>
</gene>